<reference evidence="2" key="2">
    <citation type="journal article" date="2020" name="Nat. Commun.">
        <title>Large-scale genome sequencing of mycorrhizal fungi provides insights into the early evolution of symbiotic traits.</title>
        <authorList>
            <person name="Miyauchi S."/>
            <person name="Kiss E."/>
            <person name="Kuo A."/>
            <person name="Drula E."/>
            <person name="Kohler A."/>
            <person name="Sanchez-Garcia M."/>
            <person name="Morin E."/>
            <person name="Andreopoulos B."/>
            <person name="Barry K.W."/>
            <person name="Bonito G."/>
            <person name="Buee M."/>
            <person name="Carver A."/>
            <person name="Chen C."/>
            <person name="Cichocki N."/>
            <person name="Clum A."/>
            <person name="Culley D."/>
            <person name="Crous P.W."/>
            <person name="Fauchery L."/>
            <person name="Girlanda M."/>
            <person name="Hayes R.D."/>
            <person name="Keri Z."/>
            <person name="LaButti K."/>
            <person name="Lipzen A."/>
            <person name="Lombard V."/>
            <person name="Magnuson J."/>
            <person name="Maillard F."/>
            <person name="Murat C."/>
            <person name="Nolan M."/>
            <person name="Ohm R.A."/>
            <person name="Pangilinan J."/>
            <person name="Pereira M.F."/>
            <person name="Perotto S."/>
            <person name="Peter M."/>
            <person name="Pfister S."/>
            <person name="Riley R."/>
            <person name="Sitrit Y."/>
            <person name="Stielow J.B."/>
            <person name="Szollosi G."/>
            <person name="Zifcakova L."/>
            <person name="Stursova M."/>
            <person name="Spatafora J.W."/>
            <person name="Tedersoo L."/>
            <person name="Vaario L.M."/>
            <person name="Yamada A."/>
            <person name="Yan M."/>
            <person name="Wang P."/>
            <person name="Xu J."/>
            <person name="Bruns T."/>
            <person name="Baldrian P."/>
            <person name="Vilgalys R."/>
            <person name="Dunand C."/>
            <person name="Henrissat B."/>
            <person name="Grigoriev I.V."/>
            <person name="Hibbett D."/>
            <person name="Nagy L.G."/>
            <person name="Martin F.M."/>
        </authorList>
    </citation>
    <scope>NUCLEOTIDE SEQUENCE</scope>
    <source>
        <strain evidence="2">BED1</strain>
    </source>
</reference>
<organism evidence="2 3">
    <name type="scientific">Boletus edulis BED1</name>
    <dbReference type="NCBI Taxonomy" id="1328754"/>
    <lineage>
        <taxon>Eukaryota</taxon>
        <taxon>Fungi</taxon>
        <taxon>Dikarya</taxon>
        <taxon>Basidiomycota</taxon>
        <taxon>Agaricomycotina</taxon>
        <taxon>Agaricomycetes</taxon>
        <taxon>Agaricomycetidae</taxon>
        <taxon>Boletales</taxon>
        <taxon>Boletineae</taxon>
        <taxon>Boletaceae</taxon>
        <taxon>Boletoideae</taxon>
        <taxon>Boletus</taxon>
    </lineage>
</organism>
<feature type="signal peptide" evidence="1">
    <location>
        <begin position="1"/>
        <end position="21"/>
    </location>
</feature>
<accession>A0AAD4GC38</accession>
<feature type="chain" id="PRO_5042230286" description="Secreted protein" evidence="1">
    <location>
        <begin position="22"/>
        <end position="77"/>
    </location>
</feature>
<keyword evidence="1" id="KW-0732">Signal</keyword>
<gene>
    <name evidence="2" type="ORF">L210DRAFT_3549367</name>
</gene>
<proteinExistence type="predicted"/>
<evidence type="ECO:0008006" key="4">
    <source>
        <dbReference type="Google" id="ProtNLM"/>
    </source>
</evidence>
<sequence length="77" mass="8638">MSILPFMVVMVVGEVWVVSESAKIVMCCNIRVHTHGDDKFQSIHTVCPFAPNTYFVRTVSTKMGGCRCVCEYACDKM</sequence>
<dbReference type="Proteomes" id="UP001194468">
    <property type="component" value="Unassembled WGS sequence"/>
</dbReference>
<evidence type="ECO:0000313" key="2">
    <source>
        <dbReference type="EMBL" id="KAF8436302.1"/>
    </source>
</evidence>
<evidence type="ECO:0000313" key="3">
    <source>
        <dbReference type="Proteomes" id="UP001194468"/>
    </source>
</evidence>
<name>A0AAD4GC38_BOLED</name>
<dbReference type="EMBL" id="WHUW01000022">
    <property type="protein sequence ID" value="KAF8436302.1"/>
    <property type="molecule type" value="Genomic_DNA"/>
</dbReference>
<protein>
    <recommendedName>
        <fullName evidence="4">Secreted protein</fullName>
    </recommendedName>
</protein>
<comment type="caution">
    <text evidence="2">The sequence shown here is derived from an EMBL/GenBank/DDBJ whole genome shotgun (WGS) entry which is preliminary data.</text>
</comment>
<reference evidence="2" key="1">
    <citation type="submission" date="2019-10" db="EMBL/GenBank/DDBJ databases">
        <authorList>
            <consortium name="DOE Joint Genome Institute"/>
            <person name="Kuo A."/>
            <person name="Miyauchi S."/>
            <person name="Kiss E."/>
            <person name="Drula E."/>
            <person name="Kohler A."/>
            <person name="Sanchez-Garcia M."/>
            <person name="Andreopoulos B."/>
            <person name="Barry K.W."/>
            <person name="Bonito G."/>
            <person name="Buee M."/>
            <person name="Carver A."/>
            <person name="Chen C."/>
            <person name="Cichocki N."/>
            <person name="Clum A."/>
            <person name="Culley D."/>
            <person name="Crous P.W."/>
            <person name="Fauchery L."/>
            <person name="Girlanda M."/>
            <person name="Hayes R."/>
            <person name="Keri Z."/>
            <person name="LaButti K."/>
            <person name="Lipzen A."/>
            <person name="Lombard V."/>
            <person name="Magnuson J."/>
            <person name="Maillard F."/>
            <person name="Morin E."/>
            <person name="Murat C."/>
            <person name="Nolan M."/>
            <person name="Ohm R."/>
            <person name="Pangilinan J."/>
            <person name="Pereira M."/>
            <person name="Perotto S."/>
            <person name="Peter M."/>
            <person name="Riley R."/>
            <person name="Sitrit Y."/>
            <person name="Stielow B."/>
            <person name="Szollosi G."/>
            <person name="Zifcakova L."/>
            <person name="Stursova M."/>
            <person name="Spatafora J.W."/>
            <person name="Tedersoo L."/>
            <person name="Vaario L.-M."/>
            <person name="Yamada A."/>
            <person name="Yan M."/>
            <person name="Wang P."/>
            <person name="Xu J."/>
            <person name="Bruns T."/>
            <person name="Baldrian P."/>
            <person name="Vilgalys R."/>
            <person name="Henrissat B."/>
            <person name="Grigoriev I.V."/>
            <person name="Hibbett D."/>
            <person name="Nagy L.G."/>
            <person name="Martin F.M."/>
        </authorList>
    </citation>
    <scope>NUCLEOTIDE SEQUENCE</scope>
    <source>
        <strain evidence="2">BED1</strain>
    </source>
</reference>
<evidence type="ECO:0000256" key="1">
    <source>
        <dbReference type="SAM" id="SignalP"/>
    </source>
</evidence>
<keyword evidence="3" id="KW-1185">Reference proteome</keyword>
<dbReference type="AlphaFoldDB" id="A0AAD4GC38"/>